<evidence type="ECO:0000313" key="3">
    <source>
        <dbReference type="Proteomes" id="UP000823936"/>
    </source>
</evidence>
<protein>
    <submittedName>
        <fullName evidence="2">AzlD domain-containing protein</fullName>
    </submittedName>
</protein>
<dbReference type="EMBL" id="DXHU01000023">
    <property type="protein sequence ID" value="HIV99368.1"/>
    <property type="molecule type" value="Genomic_DNA"/>
</dbReference>
<gene>
    <name evidence="2" type="ORF">IAB12_06300</name>
</gene>
<dbReference type="Proteomes" id="UP000823936">
    <property type="component" value="Unassembled WGS sequence"/>
</dbReference>
<dbReference type="Pfam" id="PF05437">
    <property type="entry name" value="AzlD"/>
    <property type="match status" value="1"/>
</dbReference>
<feature type="transmembrane region" description="Helical" evidence="1">
    <location>
        <begin position="80"/>
        <end position="98"/>
    </location>
</feature>
<evidence type="ECO:0000313" key="2">
    <source>
        <dbReference type="EMBL" id="HIV99368.1"/>
    </source>
</evidence>
<dbReference type="InterPro" id="IPR008407">
    <property type="entry name" value="Brnchd-chn_aa_trnsp_AzlD"/>
</dbReference>
<dbReference type="AlphaFoldDB" id="A0A9D1PV76"/>
<organism evidence="2 3">
    <name type="scientific">Candidatus Ornithospirochaeta avicola</name>
    <dbReference type="NCBI Taxonomy" id="2840896"/>
    <lineage>
        <taxon>Bacteria</taxon>
        <taxon>Pseudomonadati</taxon>
        <taxon>Spirochaetota</taxon>
        <taxon>Spirochaetia</taxon>
        <taxon>Spirochaetales</taxon>
        <taxon>Spirochaetaceae</taxon>
        <taxon>Spirochaetaceae incertae sedis</taxon>
        <taxon>Candidatus Ornithospirochaeta</taxon>
    </lineage>
</organism>
<sequence>MNKILLIFLSALATMSLRITPMFARKAEKLPKKVRKAMYLLPVSSLGALIFPLALTDFSSSWYASLAGVLAAFILGYKKISMVLSIFASLIVTTLILLI</sequence>
<keyword evidence="1" id="KW-1133">Transmembrane helix</keyword>
<reference evidence="2" key="1">
    <citation type="journal article" date="2021" name="PeerJ">
        <title>Extensive microbial diversity within the chicken gut microbiome revealed by metagenomics and culture.</title>
        <authorList>
            <person name="Gilroy R."/>
            <person name="Ravi A."/>
            <person name="Getino M."/>
            <person name="Pursley I."/>
            <person name="Horton D.L."/>
            <person name="Alikhan N.F."/>
            <person name="Baker D."/>
            <person name="Gharbi K."/>
            <person name="Hall N."/>
            <person name="Watson M."/>
            <person name="Adriaenssens E.M."/>
            <person name="Foster-Nyarko E."/>
            <person name="Jarju S."/>
            <person name="Secka A."/>
            <person name="Antonio M."/>
            <person name="Oren A."/>
            <person name="Chaudhuri R.R."/>
            <person name="La Ragione R."/>
            <person name="Hildebrand F."/>
            <person name="Pallen M.J."/>
        </authorList>
    </citation>
    <scope>NUCLEOTIDE SEQUENCE</scope>
    <source>
        <strain evidence="2">Gambia11-129</strain>
    </source>
</reference>
<keyword evidence="1" id="KW-0472">Membrane</keyword>
<proteinExistence type="predicted"/>
<reference evidence="2" key="2">
    <citation type="submission" date="2021-04" db="EMBL/GenBank/DDBJ databases">
        <authorList>
            <person name="Gilroy R."/>
        </authorList>
    </citation>
    <scope>NUCLEOTIDE SEQUENCE</scope>
    <source>
        <strain evidence="2">Gambia11-129</strain>
    </source>
</reference>
<name>A0A9D1PV76_9SPIO</name>
<comment type="caution">
    <text evidence="2">The sequence shown here is derived from an EMBL/GenBank/DDBJ whole genome shotgun (WGS) entry which is preliminary data.</text>
</comment>
<accession>A0A9D1PV76</accession>
<evidence type="ECO:0000256" key="1">
    <source>
        <dbReference type="SAM" id="Phobius"/>
    </source>
</evidence>
<keyword evidence="1" id="KW-0812">Transmembrane</keyword>